<dbReference type="GO" id="GO:0006310">
    <property type="term" value="P:DNA recombination"/>
    <property type="evidence" value="ECO:0007669"/>
    <property type="project" value="InterPro"/>
</dbReference>
<dbReference type="PROSITE" id="PS50160">
    <property type="entry name" value="DNA_LIGASE_A3"/>
    <property type="match status" value="1"/>
</dbReference>
<dbReference type="EMBL" id="CP049257">
    <property type="protein sequence ID" value="QIG46034.1"/>
    <property type="molecule type" value="Genomic_DNA"/>
</dbReference>
<dbReference type="PANTHER" id="PTHR45674:SF4">
    <property type="entry name" value="DNA LIGASE 1"/>
    <property type="match status" value="1"/>
</dbReference>
<name>A0A6G6WLC7_9ACTN</name>
<dbReference type="Pfam" id="PF04679">
    <property type="entry name" value="DNA_ligase_A_C"/>
    <property type="match status" value="1"/>
</dbReference>
<dbReference type="GO" id="GO:0003910">
    <property type="term" value="F:DNA ligase (ATP) activity"/>
    <property type="evidence" value="ECO:0007669"/>
    <property type="project" value="UniProtKB-EC"/>
</dbReference>
<evidence type="ECO:0000256" key="4">
    <source>
        <dbReference type="ARBA" id="ARBA00034003"/>
    </source>
</evidence>
<dbReference type="Pfam" id="PF01068">
    <property type="entry name" value="DNA_ligase_A_M"/>
    <property type="match status" value="1"/>
</dbReference>
<reference evidence="6 7" key="1">
    <citation type="submission" date="2020-02" db="EMBL/GenBank/DDBJ databases">
        <title>Full genome sequence of Nocardioides sp. R-3366.</title>
        <authorList>
            <person name="Im W.-T."/>
        </authorList>
    </citation>
    <scope>NUCLEOTIDE SEQUENCE [LARGE SCALE GENOMIC DNA]</scope>
    <source>
        <strain evidence="6 7">R-3366</strain>
    </source>
</reference>
<dbReference type="EC" id="6.5.1.1" evidence="2"/>
<dbReference type="SUPFAM" id="SSF56091">
    <property type="entry name" value="DNA ligase/mRNA capping enzyme, catalytic domain"/>
    <property type="match status" value="1"/>
</dbReference>
<evidence type="ECO:0000313" key="6">
    <source>
        <dbReference type="EMBL" id="QIG46034.1"/>
    </source>
</evidence>
<evidence type="ECO:0000256" key="2">
    <source>
        <dbReference type="ARBA" id="ARBA00012727"/>
    </source>
</evidence>
<gene>
    <name evidence="6" type="ORF">G5V58_16710</name>
</gene>
<protein>
    <recommendedName>
        <fullName evidence="2">DNA ligase (ATP)</fullName>
        <ecNumber evidence="2">6.5.1.1</ecNumber>
    </recommendedName>
</protein>
<evidence type="ECO:0000256" key="1">
    <source>
        <dbReference type="ARBA" id="ARBA00007572"/>
    </source>
</evidence>
<dbReference type="NCBIfam" id="TIGR02779">
    <property type="entry name" value="NHEJ_ligase_lig"/>
    <property type="match status" value="1"/>
</dbReference>
<dbReference type="PANTHER" id="PTHR45674">
    <property type="entry name" value="DNA LIGASE 1/3 FAMILY MEMBER"/>
    <property type="match status" value="1"/>
</dbReference>
<proteinExistence type="inferred from homology"/>
<dbReference type="InterPro" id="IPR014146">
    <property type="entry name" value="LigD_ligase_dom"/>
</dbReference>
<evidence type="ECO:0000259" key="5">
    <source>
        <dbReference type="PROSITE" id="PS50160"/>
    </source>
</evidence>
<keyword evidence="3 6" id="KW-0436">Ligase</keyword>
<feature type="domain" description="ATP-dependent DNA ligase family profile" evidence="5">
    <location>
        <begin position="106"/>
        <end position="229"/>
    </location>
</feature>
<dbReference type="InterPro" id="IPR050191">
    <property type="entry name" value="ATP-dep_DNA_ligase"/>
</dbReference>
<comment type="catalytic activity">
    <reaction evidence="4">
        <text>ATP + (deoxyribonucleotide)n-3'-hydroxyl + 5'-phospho-(deoxyribonucleotide)m = (deoxyribonucleotide)n+m + AMP + diphosphate.</text>
        <dbReference type="EC" id="6.5.1.1"/>
    </reaction>
</comment>
<evidence type="ECO:0000256" key="3">
    <source>
        <dbReference type="ARBA" id="ARBA00022598"/>
    </source>
</evidence>
<dbReference type="SUPFAM" id="SSF50249">
    <property type="entry name" value="Nucleic acid-binding proteins"/>
    <property type="match status" value="1"/>
</dbReference>
<accession>A0A6G6WLC7</accession>
<dbReference type="Gene3D" id="3.30.470.30">
    <property type="entry name" value="DNA ligase/mRNA capping enzyme"/>
    <property type="match status" value="1"/>
</dbReference>
<dbReference type="GO" id="GO:0006281">
    <property type="term" value="P:DNA repair"/>
    <property type="evidence" value="ECO:0007669"/>
    <property type="project" value="InterPro"/>
</dbReference>
<dbReference type="CDD" id="cd07906">
    <property type="entry name" value="Adenylation_DNA_ligase_LigD_LigC"/>
    <property type="match status" value="1"/>
</dbReference>
<dbReference type="Proteomes" id="UP000502996">
    <property type="component" value="Chromosome"/>
</dbReference>
<dbReference type="InterPro" id="IPR012340">
    <property type="entry name" value="NA-bd_OB-fold"/>
</dbReference>
<dbReference type="Gene3D" id="2.40.50.140">
    <property type="entry name" value="Nucleic acid-binding proteins"/>
    <property type="match status" value="1"/>
</dbReference>
<dbReference type="RefSeq" id="WP_165239222.1">
    <property type="nucleotide sequence ID" value="NZ_CP049257.1"/>
</dbReference>
<evidence type="ECO:0000313" key="7">
    <source>
        <dbReference type="Proteomes" id="UP000502996"/>
    </source>
</evidence>
<dbReference type="GO" id="GO:0005524">
    <property type="term" value="F:ATP binding"/>
    <property type="evidence" value="ECO:0007669"/>
    <property type="project" value="InterPro"/>
</dbReference>
<dbReference type="Gene3D" id="3.30.1490.70">
    <property type="match status" value="1"/>
</dbReference>
<sequence>MLASPGTHVPTDPGWSHEVKWDGVRVLADTTRGGATRLWSRNENDVTVAWPELNRSPLGDRDLLVDGEVIALNDRGLPDFRVLQDRMHVRSASSAARLADRLPATYMVFDVLRVDGKDVTDQPLGERRTILRGLGLEHSTWQVPDAYDDGPMLHQATLQQGLEGIVSKRLTSRYVAGQRTQSWLKFAHRHRGTFVVGGWRPQEGTSDRLAALLVGEVTADGLLYRGRVGSGISGAVSRQLAELVAPLARADSPFDDEVPKVDARGTSWVEPVLVVDVDTHGLGYERLRQPSYRGLRTDVTPEEL</sequence>
<dbReference type="InterPro" id="IPR012310">
    <property type="entry name" value="DNA_ligase_ATP-dep_cent"/>
</dbReference>
<dbReference type="InterPro" id="IPR012309">
    <property type="entry name" value="DNA_ligase_ATP-dep_C"/>
</dbReference>
<keyword evidence="7" id="KW-1185">Reference proteome</keyword>
<dbReference type="CDD" id="cd07971">
    <property type="entry name" value="OBF_DNA_ligase_LigD"/>
    <property type="match status" value="1"/>
</dbReference>
<organism evidence="6 7">
    <name type="scientific">Nocardioides anomalus</name>
    <dbReference type="NCBI Taxonomy" id="2712223"/>
    <lineage>
        <taxon>Bacteria</taxon>
        <taxon>Bacillati</taxon>
        <taxon>Actinomycetota</taxon>
        <taxon>Actinomycetes</taxon>
        <taxon>Propionibacteriales</taxon>
        <taxon>Nocardioidaceae</taxon>
        <taxon>Nocardioides</taxon>
    </lineage>
</organism>
<comment type="similarity">
    <text evidence="1">Belongs to the ATP-dependent DNA ligase family.</text>
</comment>
<dbReference type="KEGG" id="nano:G5V58_16710"/>
<dbReference type="AlphaFoldDB" id="A0A6G6WLC7"/>